<feature type="transmembrane region" description="Helical" evidence="6">
    <location>
        <begin position="21"/>
        <end position="42"/>
    </location>
</feature>
<keyword evidence="4 6" id="KW-1133">Transmembrane helix</keyword>
<accession>A0A1N6FG79</accession>
<keyword evidence="3 6" id="KW-0812">Transmembrane</keyword>
<dbReference type="GO" id="GO:0005886">
    <property type="term" value="C:plasma membrane"/>
    <property type="evidence" value="ECO:0007669"/>
    <property type="project" value="UniProtKB-SubCell"/>
</dbReference>
<dbReference type="STRING" id="232089.SAMN05443544_2017"/>
<evidence type="ECO:0000256" key="2">
    <source>
        <dbReference type="ARBA" id="ARBA00022475"/>
    </source>
</evidence>
<proteinExistence type="predicted"/>
<feature type="transmembrane region" description="Helical" evidence="6">
    <location>
        <begin position="156"/>
        <end position="177"/>
    </location>
</feature>
<evidence type="ECO:0000256" key="6">
    <source>
        <dbReference type="SAM" id="Phobius"/>
    </source>
</evidence>
<evidence type="ECO:0000313" key="7">
    <source>
        <dbReference type="EMBL" id="SIN94254.1"/>
    </source>
</evidence>
<evidence type="ECO:0000256" key="3">
    <source>
        <dbReference type="ARBA" id="ARBA00022692"/>
    </source>
</evidence>
<feature type="transmembrane region" description="Helical" evidence="6">
    <location>
        <begin position="93"/>
        <end position="111"/>
    </location>
</feature>
<reference evidence="8" key="1">
    <citation type="submission" date="2016-11" db="EMBL/GenBank/DDBJ databases">
        <authorList>
            <person name="Varghese N."/>
            <person name="Submissions S."/>
        </authorList>
    </citation>
    <scope>NUCLEOTIDE SEQUENCE [LARGE SCALE GENOMIC DNA]</scope>
    <source>
        <strain evidence="8">DSM 8595</strain>
    </source>
</reference>
<feature type="transmembrane region" description="Helical" evidence="6">
    <location>
        <begin position="62"/>
        <end position="86"/>
    </location>
</feature>
<dbReference type="EMBL" id="FSRJ01000002">
    <property type="protein sequence ID" value="SIN94254.1"/>
    <property type="molecule type" value="Genomic_DNA"/>
</dbReference>
<evidence type="ECO:0000256" key="4">
    <source>
        <dbReference type="ARBA" id="ARBA00022989"/>
    </source>
</evidence>
<dbReference type="InterPro" id="IPR043428">
    <property type="entry name" value="LivM-like"/>
</dbReference>
<dbReference type="GO" id="GO:0015658">
    <property type="term" value="F:branched-chain amino acid transmembrane transporter activity"/>
    <property type="evidence" value="ECO:0007669"/>
    <property type="project" value="InterPro"/>
</dbReference>
<dbReference type="CDD" id="cd06581">
    <property type="entry name" value="TM_PBP1_LivM_like"/>
    <property type="match status" value="1"/>
</dbReference>
<keyword evidence="5 6" id="KW-0472">Membrane</keyword>
<dbReference type="InterPro" id="IPR001851">
    <property type="entry name" value="ABC_transp_permease"/>
</dbReference>
<feature type="transmembrane region" description="Helical" evidence="6">
    <location>
        <begin position="210"/>
        <end position="231"/>
    </location>
</feature>
<protein>
    <submittedName>
        <fullName evidence="7">Amino acid/amide ABC transporter membrane protein 2, HAAT family</fullName>
    </submittedName>
</protein>
<evidence type="ECO:0000256" key="5">
    <source>
        <dbReference type="ARBA" id="ARBA00023136"/>
    </source>
</evidence>
<organism evidence="7 8">
    <name type="scientific">Agromyces cerinus subsp. cerinus</name>
    <dbReference type="NCBI Taxonomy" id="232089"/>
    <lineage>
        <taxon>Bacteria</taxon>
        <taxon>Bacillati</taxon>
        <taxon>Actinomycetota</taxon>
        <taxon>Actinomycetes</taxon>
        <taxon>Micrococcales</taxon>
        <taxon>Microbacteriaceae</taxon>
        <taxon>Agromyces</taxon>
    </lineage>
</organism>
<dbReference type="AlphaFoldDB" id="A0A1N6FG79"/>
<comment type="subcellular location">
    <subcellularLocation>
        <location evidence="1">Cell membrane</location>
        <topology evidence="1">Multi-pass membrane protein</topology>
    </subcellularLocation>
</comment>
<feature type="transmembrane region" description="Helical" evidence="6">
    <location>
        <begin position="237"/>
        <end position="256"/>
    </location>
</feature>
<keyword evidence="8" id="KW-1185">Reference proteome</keyword>
<dbReference type="Pfam" id="PF02653">
    <property type="entry name" value="BPD_transp_2"/>
    <property type="match status" value="1"/>
</dbReference>
<sequence>MIDWIQIFSNAAQELISPTTAAYALAALGLAIHFGYTGLLNFGQAGFMALGAYGYAISVLSFGLPVWAAILVGIGASVVFALILGIPTLRLRADYLAIVTIAAAEILRLIFTTNTFEAITGSAQGLNGYKGSFAALNPIPKGTYGFGPFQYNEYDWWLRILGWTVVVLLALLTWLIMRSPWGRVIKGIREDEDAVRALGKNVYSYKMQSLILGGVYGTLAGMIFILPRAVVPANYQTSLTFFVYAILLLGGAATILGPIVGSMIFWVLLSFFSGFISRAVEAGWLPFMTQVQAGQLRFILVGVAIMLIVIFRPQGIFGNKKELAFVK</sequence>
<evidence type="ECO:0000256" key="1">
    <source>
        <dbReference type="ARBA" id="ARBA00004651"/>
    </source>
</evidence>
<dbReference type="Proteomes" id="UP000184699">
    <property type="component" value="Unassembled WGS sequence"/>
</dbReference>
<evidence type="ECO:0000313" key="8">
    <source>
        <dbReference type="Proteomes" id="UP000184699"/>
    </source>
</evidence>
<keyword evidence="2" id="KW-1003">Cell membrane</keyword>
<dbReference type="PANTHER" id="PTHR30482:SF10">
    <property type="entry name" value="HIGH-AFFINITY BRANCHED-CHAIN AMINO ACID TRANSPORT PROTEIN BRAE"/>
    <property type="match status" value="1"/>
</dbReference>
<feature type="transmembrane region" description="Helical" evidence="6">
    <location>
        <begin position="292"/>
        <end position="311"/>
    </location>
</feature>
<gene>
    <name evidence="7" type="ORF">SAMN05443544_2017</name>
</gene>
<dbReference type="PANTHER" id="PTHR30482">
    <property type="entry name" value="HIGH-AFFINITY BRANCHED-CHAIN AMINO ACID TRANSPORT SYSTEM PERMEASE"/>
    <property type="match status" value="1"/>
</dbReference>
<name>A0A1N6FG79_9MICO</name>